<name>A0A5B6W6H9_9ROSI</name>
<reference evidence="2" key="1">
    <citation type="journal article" date="2019" name="Plant Biotechnol. J.">
        <title>Genome sequencing of the Australian wild diploid species Gossypium australe highlights disease resistance and delayed gland morphogenesis.</title>
        <authorList>
            <person name="Cai Y."/>
            <person name="Cai X."/>
            <person name="Wang Q."/>
            <person name="Wang P."/>
            <person name="Zhang Y."/>
            <person name="Cai C."/>
            <person name="Xu Y."/>
            <person name="Wang K."/>
            <person name="Zhou Z."/>
            <person name="Wang C."/>
            <person name="Geng S."/>
            <person name="Li B."/>
            <person name="Dong Q."/>
            <person name="Hou Y."/>
            <person name="Wang H."/>
            <person name="Ai P."/>
            <person name="Liu Z."/>
            <person name="Yi F."/>
            <person name="Sun M."/>
            <person name="An G."/>
            <person name="Cheng J."/>
            <person name="Zhang Y."/>
            <person name="Shi Q."/>
            <person name="Xie Y."/>
            <person name="Shi X."/>
            <person name="Chang Y."/>
            <person name="Huang F."/>
            <person name="Chen Y."/>
            <person name="Hong S."/>
            <person name="Mi L."/>
            <person name="Sun Q."/>
            <person name="Zhang L."/>
            <person name="Zhou B."/>
            <person name="Peng R."/>
            <person name="Zhang X."/>
            <person name="Liu F."/>
        </authorList>
    </citation>
    <scope>NUCLEOTIDE SEQUENCE [LARGE SCALE GENOMIC DNA]</scope>
    <source>
        <strain evidence="2">cv. PA1801</strain>
    </source>
</reference>
<dbReference type="EMBL" id="SMMG02000004">
    <property type="protein sequence ID" value="KAA3477046.1"/>
    <property type="molecule type" value="Genomic_DNA"/>
</dbReference>
<comment type="caution">
    <text evidence="1">The sequence shown here is derived from an EMBL/GenBank/DDBJ whole genome shotgun (WGS) entry which is preliminary data.</text>
</comment>
<sequence>MLATLYRELCQATEPNKMLIDGCLLLLYSWAWWQLPSTSPSKRPLYIPIGDKVEPWVELYGTTKAARRYPTVVGSMLKSWC</sequence>
<proteinExistence type="predicted"/>
<organism evidence="1 2">
    <name type="scientific">Gossypium australe</name>
    <dbReference type="NCBI Taxonomy" id="47621"/>
    <lineage>
        <taxon>Eukaryota</taxon>
        <taxon>Viridiplantae</taxon>
        <taxon>Streptophyta</taxon>
        <taxon>Embryophyta</taxon>
        <taxon>Tracheophyta</taxon>
        <taxon>Spermatophyta</taxon>
        <taxon>Magnoliopsida</taxon>
        <taxon>eudicotyledons</taxon>
        <taxon>Gunneridae</taxon>
        <taxon>Pentapetalae</taxon>
        <taxon>rosids</taxon>
        <taxon>malvids</taxon>
        <taxon>Malvales</taxon>
        <taxon>Malvaceae</taxon>
        <taxon>Malvoideae</taxon>
        <taxon>Gossypium</taxon>
    </lineage>
</organism>
<protein>
    <submittedName>
        <fullName evidence="1">Serine/threonine-protein phosphatase 7 long form-like protein</fullName>
    </submittedName>
</protein>
<gene>
    <name evidence="1" type="ORF">EPI10_010965</name>
</gene>
<dbReference type="OrthoDB" id="1001488at2759"/>
<evidence type="ECO:0000313" key="2">
    <source>
        <dbReference type="Proteomes" id="UP000325315"/>
    </source>
</evidence>
<accession>A0A5B6W6H9</accession>
<dbReference type="Proteomes" id="UP000325315">
    <property type="component" value="Unassembled WGS sequence"/>
</dbReference>
<dbReference type="AlphaFoldDB" id="A0A5B6W6H9"/>
<keyword evidence="2" id="KW-1185">Reference proteome</keyword>
<evidence type="ECO:0000313" key="1">
    <source>
        <dbReference type="EMBL" id="KAA3477046.1"/>
    </source>
</evidence>